<dbReference type="GO" id="GO:0008270">
    <property type="term" value="F:zinc ion binding"/>
    <property type="evidence" value="ECO:0007669"/>
    <property type="project" value="UniProtKB-KW"/>
</dbReference>
<keyword evidence="4" id="KW-0472">Membrane</keyword>
<dbReference type="PANTHER" id="PTHR22996:SF0">
    <property type="entry name" value="RE60872P-RELATED"/>
    <property type="match status" value="1"/>
</dbReference>
<dbReference type="InParanoid" id="B3MJU2"/>
<evidence type="ECO:0000313" key="7">
    <source>
        <dbReference type="Proteomes" id="UP000007801"/>
    </source>
</evidence>
<dbReference type="HOGENOM" id="CLU_083721_0_0_1"/>
<keyword evidence="2" id="KW-0862">Zinc</keyword>
<dbReference type="KEGG" id="dan:6498162"/>
<evidence type="ECO:0000256" key="1">
    <source>
        <dbReference type="ARBA" id="ARBA00022771"/>
    </source>
</evidence>
<keyword evidence="1 3" id="KW-0863">Zinc-finger</keyword>
<keyword evidence="1 3" id="KW-0479">Metal-binding</keyword>
<reference evidence="6 7" key="1">
    <citation type="journal article" date="2007" name="Nature">
        <title>Evolution of genes and genomes on the Drosophila phylogeny.</title>
        <authorList>
            <consortium name="Drosophila 12 Genomes Consortium"/>
            <person name="Clark A.G."/>
            <person name="Eisen M.B."/>
            <person name="Smith D.R."/>
            <person name="Bergman C.M."/>
            <person name="Oliver B."/>
            <person name="Markow T.A."/>
            <person name="Kaufman T.C."/>
            <person name="Kellis M."/>
            <person name="Gelbart W."/>
            <person name="Iyer V.N."/>
            <person name="Pollard D.A."/>
            <person name="Sackton T.B."/>
            <person name="Larracuente A.M."/>
            <person name="Singh N.D."/>
            <person name="Abad J.P."/>
            <person name="Abt D.N."/>
            <person name="Adryan B."/>
            <person name="Aguade M."/>
            <person name="Akashi H."/>
            <person name="Anderson W.W."/>
            <person name="Aquadro C.F."/>
            <person name="Ardell D.H."/>
            <person name="Arguello R."/>
            <person name="Artieri C.G."/>
            <person name="Barbash D.A."/>
            <person name="Barker D."/>
            <person name="Barsanti P."/>
            <person name="Batterham P."/>
            <person name="Batzoglou S."/>
            <person name="Begun D."/>
            <person name="Bhutkar A."/>
            <person name="Blanco E."/>
            <person name="Bosak S.A."/>
            <person name="Bradley R.K."/>
            <person name="Brand A.D."/>
            <person name="Brent M.R."/>
            <person name="Brooks A.N."/>
            <person name="Brown R.H."/>
            <person name="Butlin R.K."/>
            <person name="Caggese C."/>
            <person name="Calvi B.R."/>
            <person name="Bernardo de Carvalho A."/>
            <person name="Caspi A."/>
            <person name="Castrezana S."/>
            <person name="Celniker S.E."/>
            <person name="Chang J.L."/>
            <person name="Chapple C."/>
            <person name="Chatterji S."/>
            <person name="Chinwalla A."/>
            <person name="Civetta A."/>
            <person name="Clifton S.W."/>
            <person name="Comeron J.M."/>
            <person name="Costello J.C."/>
            <person name="Coyne J.A."/>
            <person name="Daub J."/>
            <person name="David R.G."/>
            <person name="Delcher A.L."/>
            <person name="Delehaunty K."/>
            <person name="Do C.B."/>
            <person name="Ebling H."/>
            <person name="Edwards K."/>
            <person name="Eickbush T."/>
            <person name="Evans J.D."/>
            <person name="Filipski A."/>
            <person name="Findeiss S."/>
            <person name="Freyhult E."/>
            <person name="Fulton L."/>
            <person name="Fulton R."/>
            <person name="Garcia A.C."/>
            <person name="Gardiner A."/>
            <person name="Garfield D.A."/>
            <person name="Garvin B.E."/>
            <person name="Gibson G."/>
            <person name="Gilbert D."/>
            <person name="Gnerre S."/>
            <person name="Godfrey J."/>
            <person name="Good R."/>
            <person name="Gotea V."/>
            <person name="Gravely B."/>
            <person name="Greenberg A.J."/>
            <person name="Griffiths-Jones S."/>
            <person name="Gross S."/>
            <person name="Guigo R."/>
            <person name="Gustafson E.A."/>
            <person name="Haerty W."/>
            <person name="Hahn M.W."/>
            <person name="Halligan D.L."/>
            <person name="Halpern A.L."/>
            <person name="Halter G.M."/>
            <person name="Han M.V."/>
            <person name="Heger A."/>
            <person name="Hillier L."/>
            <person name="Hinrichs A.S."/>
            <person name="Holmes I."/>
            <person name="Hoskins R.A."/>
            <person name="Hubisz M.J."/>
            <person name="Hultmark D."/>
            <person name="Huntley M.A."/>
            <person name="Jaffe D.B."/>
            <person name="Jagadeeshan S."/>
            <person name="Jeck W.R."/>
            <person name="Johnson J."/>
            <person name="Jones C.D."/>
            <person name="Jordan W.C."/>
            <person name="Karpen G.H."/>
            <person name="Kataoka E."/>
            <person name="Keightley P.D."/>
            <person name="Kheradpour P."/>
            <person name="Kirkness E.F."/>
            <person name="Koerich L.B."/>
            <person name="Kristiansen K."/>
            <person name="Kudrna D."/>
            <person name="Kulathinal R.J."/>
            <person name="Kumar S."/>
            <person name="Kwok R."/>
            <person name="Lander E."/>
            <person name="Langley C.H."/>
            <person name="Lapoint R."/>
            <person name="Lazzaro B.P."/>
            <person name="Lee S.J."/>
            <person name="Levesque L."/>
            <person name="Li R."/>
            <person name="Lin C.F."/>
            <person name="Lin M.F."/>
            <person name="Lindblad-Toh K."/>
            <person name="Llopart A."/>
            <person name="Long M."/>
            <person name="Low L."/>
            <person name="Lozovsky E."/>
            <person name="Lu J."/>
            <person name="Luo M."/>
            <person name="Machado C.A."/>
            <person name="Makalowski W."/>
            <person name="Marzo M."/>
            <person name="Matsuda M."/>
            <person name="Matzkin L."/>
            <person name="McAllister B."/>
            <person name="McBride C.S."/>
            <person name="McKernan B."/>
            <person name="McKernan K."/>
            <person name="Mendez-Lago M."/>
            <person name="Minx P."/>
            <person name="Mollenhauer M.U."/>
            <person name="Montooth K."/>
            <person name="Mount S.M."/>
            <person name="Mu X."/>
            <person name="Myers E."/>
            <person name="Negre B."/>
            <person name="Newfeld S."/>
            <person name="Nielsen R."/>
            <person name="Noor M.A."/>
            <person name="O'Grady P."/>
            <person name="Pachter L."/>
            <person name="Papaceit M."/>
            <person name="Parisi M.J."/>
            <person name="Parisi M."/>
            <person name="Parts L."/>
            <person name="Pedersen J.S."/>
            <person name="Pesole G."/>
            <person name="Phillippy A.M."/>
            <person name="Ponting C.P."/>
            <person name="Pop M."/>
            <person name="Porcelli D."/>
            <person name="Powell J.R."/>
            <person name="Prohaska S."/>
            <person name="Pruitt K."/>
            <person name="Puig M."/>
            <person name="Quesneville H."/>
            <person name="Ram K.R."/>
            <person name="Rand D."/>
            <person name="Rasmussen M.D."/>
            <person name="Reed L.K."/>
            <person name="Reenan R."/>
            <person name="Reily A."/>
            <person name="Remington K.A."/>
            <person name="Rieger T.T."/>
            <person name="Ritchie M.G."/>
            <person name="Robin C."/>
            <person name="Rogers Y.H."/>
            <person name="Rohde C."/>
            <person name="Rozas J."/>
            <person name="Rubenfield M.J."/>
            <person name="Ruiz A."/>
            <person name="Russo S."/>
            <person name="Salzberg S.L."/>
            <person name="Sanchez-Gracia A."/>
            <person name="Saranga D.J."/>
            <person name="Sato H."/>
            <person name="Schaeffer S.W."/>
            <person name="Schatz M.C."/>
            <person name="Schlenke T."/>
            <person name="Schwartz R."/>
            <person name="Segarra C."/>
            <person name="Singh R.S."/>
            <person name="Sirot L."/>
            <person name="Sirota M."/>
            <person name="Sisneros N.B."/>
            <person name="Smith C.D."/>
            <person name="Smith T.F."/>
            <person name="Spieth J."/>
            <person name="Stage D.E."/>
            <person name="Stark A."/>
            <person name="Stephan W."/>
            <person name="Strausberg R.L."/>
            <person name="Strempel S."/>
            <person name="Sturgill D."/>
            <person name="Sutton G."/>
            <person name="Sutton G.G."/>
            <person name="Tao W."/>
            <person name="Teichmann S."/>
            <person name="Tobari Y.N."/>
            <person name="Tomimura Y."/>
            <person name="Tsolas J.M."/>
            <person name="Valente V.L."/>
            <person name="Venter E."/>
            <person name="Venter J.C."/>
            <person name="Vicario S."/>
            <person name="Vieira F.G."/>
            <person name="Vilella A.J."/>
            <person name="Villasante A."/>
            <person name="Walenz B."/>
            <person name="Wang J."/>
            <person name="Wasserman M."/>
            <person name="Watts T."/>
            <person name="Wilson D."/>
            <person name="Wilson R.K."/>
            <person name="Wing R.A."/>
            <person name="Wolfner M.F."/>
            <person name="Wong A."/>
            <person name="Wong G.K."/>
            <person name="Wu C.I."/>
            <person name="Wu G."/>
            <person name="Yamamoto D."/>
            <person name="Yang H.P."/>
            <person name="Yang S.P."/>
            <person name="Yorke J.A."/>
            <person name="Yoshida K."/>
            <person name="Zdobnov E."/>
            <person name="Zhang P."/>
            <person name="Zhang Y."/>
            <person name="Zimin A.V."/>
            <person name="Baldwin J."/>
            <person name="Abdouelleil A."/>
            <person name="Abdulkadir J."/>
            <person name="Abebe A."/>
            <person name="Abera B."/>
            <person name="Abreu J."/>
            <person name="Acer S.C."/>
            <person name="Aftuck L."/>
            <person name="Alexander A."/>
            <person name="An P."/>
            <person name="Anderson E."/>
            <person name="Anderson S."/>
            <person name="Arachi H."/>
            <person name="Azer M."/>
            <person name="Bachantsang P."/>
            <person name="Barry A."/>
            <person name="Bayul T."/>
            <person name="Berlin A."/>
            <person name="Bessette D."/>
            <person name="Bloom T."/>
            <person name="Blye J."/>
            <person name="Boguslavskiy L."/>
            <person name="Bonnet C."/>
            <person name="Boukhgalter B."/>
            <person name="Bourzgui I."/>
            <person name="Brown A."/>
            <person name="Cahill P."/>
            <person name="Channer S."/>
            <person name="Cheshatsang Y."/>
            <person name="Chuda L."/>
            <person name="Citroen M."/>
            <person name="Collymore A."/>
            <person name="Cooke P."/>
            <person name="Costello M."/>
            <person name="D'Aco K."/>
            <person name="Daza R."/>
            <person name="De Haan G."/>
            <person name="DeGray S."/>
            <person name="DeMaso C."/>
            <person name="Dhargay N."/>
            <person name="Dooley K."/>
            <person name="Dooley E."/>
            <person name="Doricent M."/>
            <person name="Dorje P."/>
            <person name="Dorjee K."/>
            <person name="Dupes A."/>
            <person name="Elong R."/>
            <person name="Falk J."/>
            <person name="Farina A."/>
            <person name="Faro S."/>
            <person name="Ferguson D."/>
            <person name="Fisher S."/>
            <person name="Foley C.D."/>
            <person name="Franke A."/>
            <person name="Friedrich D."/>
            <person name="Gadbois L."/>
            <person name="Gearin G."/>
            <person name="Gearin C.R."/>
            <person name="Giannoukos G."/>
            <person name="Goode T."/>
            <person name="Graham J."/>
            <person name="Grandbois E."/>
            <person name="Grewal S."/>
            <person name="Gyaltsen K."/>
            <person name="Hafez N."/>
            <person name="Hagos B."/>
            <person name="Hall J."/>
            <person name="Henson C."/>
            <person name="Hollinger A."/>
            <person name="Honan T."/>
            <person name="Huard M.D."/>
            <person name="Hughes L."/>
            <person name="Hurhula B."/>
            <person name="Husby M.E."/>
            <person name="Kamat A."/>
            <person name="Kanga B."/>
            <person name="Kashin S."/>
            <person name="Khazanovich D."/>
            <person name="Kisner P."/>
            <person name="Lance K."/>
            <person name="Lara M."/>
            <person name="Lee W."/>
            <person name="Lennon N."/>
            <person name="Letendre F."/>
            <person name="LeVine R."/>
            <person name="Lipovsky A."/>
            <person name="Liu X."/>
            <person name="Liu J."/>
            <person name="Liu S."/>
            <person name="Lokyitsang T."/>
            <person name="Lokyitsang Y."/>
            <person name="Lubonja R."/>
            <person name="Lui A."/>
            <person name="MacDonald P."/>
            <person name="Magnisalis V."/>
            <person name="Maru K."/>
            <person name="Matthews C."/>
            <person name="McCusker W."/>
            <person name="McDonough S."/>
            <person name="Mehta T."/>
            <person name="Meldrim J."/>
            <person name="Meneus L."/>
            <person name="Mihai O."/>
            <person name="Mihalev A."/>
            <person name="Mihova T."/>
            <person name="Mittelman R."/>
            <person name="Mlenga V."/>
            <person name="Montmayeur A."/>
            <person name="Mulrain L."/>
            <person name="Navidi A."/>
            <person name="Naylor J."/>
            <person name="Negash T."/>
            <person name="Nguyen T."/>
            <person name="Nguyen N."/>
            <person name="Nicol R."/>
            <person name="Norbu C."/>
            <person name="Norbu N."/>
            <person name="Novod N."/>
            <person name="O'Neill B."/>
            <person name="Osman S."/>
            <person name="Markiewicz E."/>
            <person name="Oyono O.L."/>
            <person name="Patti C."/>
            <person name="Phunkhang P."/>
            <person name="Pierre F."/>
            <person name="Priest M."/>
            <person name="Raghuraman S."/>
            <person name="Rege F."/>
            <person name="Reyes R."/>
            <person name="Rise C."/>
            <person name="Rogov P."/>
            <person name="Ross K."/>
            <person name="Ryan E."/>
            <person name="Settipalli S."/>
            <person name="Shea T."/>
            <person name="Sherpa N."/>
            <person name="Shi L."/>
            <person name="Shih D."/>
            <person name="Sparrow T."/>
            <person name="Spaulding J."/>
            <person name="Stalker J."/>
            <person name="Stange-Thomann N."/>
            <person name="Stavropoulos S."/>
            <person name="Stone C."/>
            <person name="Strader C."/>
            <person name="Tesfaye S."/>
            <person name="Thomson T."/>
            <person name="Thoulutsang Y."/>
            <person name="Thoulutsang D."/>
            <person name="Topham K."/>
            <person name="Topping I."/>
            <person name="Tsamla T."/>
            <person name="Vassiliev H."/>
            <person name="Vo A."/>
            <person name="Wangchuk T."/>
            <person name="Wangdi T."/>
            <person name="Weiand M."/>
            <person name="Wilkinson J."/>
            <person name="Wilson A."/>
            <person name="Yadav S."/>
            <person name="Young G."/>
            <person name="Yu Q."/>
            <person name="Zembek L."/>
            <person name="Zhong D."/>
            <person name="Zimmer A."/>
            <person name="Zwirko Z."/>
            <person name="Jaffe D.B."/>
            <person name="Alvarez P."/>
            <person name="Brockman W."/>
            <person name="Butler J."/>
            <person name="Chin C."/>
            <person name="Gnerre S."/>
            <person name="Grabherr M."/>
            <person name="Kleber M."/>
            <person name="Mauceli E."/>
            <person name="MacCallum I."/>
        </authorList>
    </citation>
    <scope>NUCLEOTIDE SEQUENCE [LARGE SCALE GENOMIC DNA]</scope>
    <source>
        <strain evidence="7">Tucson 14024-0371.13</strain>
    </source>
</reference>
<dbReference type="AlphaFoldDB" id="B3MJU2"/>
<evidence type="ECO:0000256" key="2">
    <source>
        <dbReference type="ARBA" id="ARBA00022833"/>
    </source>
</evidence>
<dbReference type="InterPro" id="IPR045194">
    <property type="entry name" value="MGRN1/RNF157-like"/>
</dbReference>
<dbReference type="GO" id="GO:0005737">
    <property type="term" value="C:cytoplasm"/>
    <property type="evidence" value="ECO:0007669"/>
    <property type="project" value="TreeGrafter"/>
</dbReference>
<dbReference type="OrthoDB" id="1711136at2759"/>
<protein>
    <recommendedName>
        <fullName evidence="5">RING-type domain-containing protein</fullName>
    </recommendedName>
</protein>
<dbReference type="PANTHER" id="PTHR22996">
    <property type="entry name" value="MAHOGUNIN"/>
    <property type="match status" value="1"/>
</dbReference>
<dbReference type="Proteomes" id="UP000007801">
    <property type="component" value="Unassembled WGS sequence"/>
</dbReference>
<dbReference type="Gene3D" id="3.30.40.10">
    <property type="entry name" value="Zinc/RING finger domain, C3HC4 (zinc finger)"/>
    <property type="match status" value="1"/>
</dbReference>
<dbReference type="SUPFAM" id="SSF57850">
    <property type="entry name" value="RING/U-box"/>
    <property type="match status" value="1"/>
</dbReference>
<feature type="transmembrane region" description="Helical" evidence="4">
    <location>
        <begin position="98"/>
        <end position="118"/>
    </location>
</feature>
<dbReference type="PROSITE" id="PS50089">
    <property type="entry name" value="ZF_RING_2"/>
    <property type="match status" value="1"/>
</dbReference>
<keyword evidence="4" id="KW-1133">Transmembrane helix</keyword>
<dbReference type="GO" id="GO:0016567">
    <property type="term" value="P:protein ubiquitination"/>
    <property type="evidence" value="ECO:0007669"/>
    <property type="project" value="TreeGrafter"/>
</dbReference>
<evidence type="ECO:0000259" key="5">
    <source>
        <dbReference type="PROSITE" id="PS50089"/>
    </source>
</evidence>
<dbReference type="STRING" id="7217.B3MJU2"/>
<dbReference type="GeneID" id="6498162"/>
<dbReference type="EMBL" id="CH902620">
    <property type="protein sequence ID" value="EDV31431.1"/>
    <property type="molecule type" value="Genomic_DNA"/>
</dbReference>
<dbReference type="PhylomeDB" id="B3MJU2"/>
<feature type="transmembrane region" description="Helical" evidence="4">
    <location>
        <begin position="151"/>
        <end position="179"/>
    </location>
</feature>
<evidence type="ECO:0000313" key="6">
    <source>
        <dbReference type="EMBL" id="EDV31431.1"/>
    </source>
</evidence>
<dbReference type="InterPro" id="IPR001841">
    <property type="entry name" value="Znf_RING"/>
</dbReference>
<evidence type="ECO:0000256" key="3">
    <source>
        <dbReference type="PROSITE-ProRule" id="PRU00175"/>
    </source>
</evidence>
<gene>
    <name evidence="6" type="primary">Dana\GF15350</name>
    <name evidence="6" type="synonym">dana_GLEANR_16117</name>
    <name evidence="6" type="ORF">GF15350</name>
</gene>
<proteinExistence type="predicted"/>
<accession>B3MJU2</accession>
<evidence type="ECO:0000256" key="4">
    <source>
        <dbReference type="SAM" id="Phobius"/>
    </source>
</evidence>
<feature type="domain" description="RING-type" evidence="5">
    <location>
        <begin position="222"/>
        <end position="262"/>
    </location>
</feature>
<name>B3MJU2_DROAN</name>
<dbReference type="eggNOG" id="KOG4265">
    <property type="taxonomic scope" value="Eukaryota"/>
</dbReference>
<dbReference type="SMR" id="B3MJU2"/>
<dbReference type="OMA" id="ILYMFRR"/>
<dbReference type="FunCoup" id="B3MJU2">
    <property type="interactions" value="83"/>
</dbReference>
<organism evidence="6 7">
    <name type="scientific">Drosophila ananassae</name>
    <name type="common">Fruit fly</name>
    <dbReference type="NCBI Taxonomy" id="7217"/>
    <lineage>
        <taxon>Eukaryota</taxon>
        <taxon>Metazoa</taxon>
        <taxon>Ecdysozoa</taxon>
        <taxon>Arthropoda</taxon>
        <taxon>Hexapoda</taxon>
        <taxon>Insecta</taxon>
        <taxon>Pterygota</taxon>
        <taxon>Neoptera</taxon>
        <taxon>Endopterygota</taxon>
        <taxon>Diptera</taxon>
        <taxon>Brachycera</taxon>
        <taxon>Muscomorpha</taxon>
        <taxon>Ephydroidea</taxon>
        <taxon>Drosophilidae</taxon>
        <taxon>Drosophila</taxon>
        <taxon>Sophophora</taxon>
    </lineage>
</organism>
<dbReference type="SMART" id="SM00184">
    <property type="entry name" value="RING"/>
    <property type="match status" value="1"/>
</dbReference>
<sequence>MLYFLVLVVEFVDNFILGPLEYVINGLVTGIYYFLWGSNFVGYCLVEGTSRAWNLLKCGAIEIHRHFCDFFNITQDVTEYFYDGALGGLHIAWEFTQYVGLGIFDLLIDLGTLALWILFLPPKMILLLFDYALDFVVDVILARGLSLVNNIFRLCIGLSLLLVLYMFRRYVCLFFILLLEQARTEISKKSQIVCLWTEQQMTRFMQKIWNSPGDSSPNRGGCVVCLERSRNIVIMPCRHLCLCKECSQQLQMHLQYRCPVCRDNIISFLPVYV</sequence>
<dbReference type="GO" id="GO:0061630">
    <property type="term" value="F:ubiquitin protein ligase activity"/>
    <property type="evidence" value="ECO:0007669"/>
    <property type="project" value="UniProtKB-EC"/>
</dbReference>
<keyword evidence="7" id="KW-1185">Reference proteome</keyword>
<keyword evidence="4" id="KW-0812">Transmembrane</keyword>
<dbReference type="Pfam" id="PF13920">
    <property type="entry name" value="zf-C3HC4_3"/>
    <property type="match status" value="1"/>
</dbReference>
<dbReference type="InterPro" id="IPR013083">
    <property type="entry name" value="Znf_RING/FYVE/PHD"/>
</dbReference>